<dbReference type="Proteomes" id="UP001165145">
    <property type="component" value="Unassembled WGS sequence"/>
</dbReference>
<proteinExistence type="predicted"/>
<evidence type="ECO:0000313" key="2">
    <source>
        <dbReference type="EMBL" id="GLV69145.1"/>
    </source>
</evidence>
<dbReference type="Proteomes" id="UP001058167">
    <property type="component" value="Unassembled WGS sequence"/>
</dbReference>
<gene>
    <name evidence="2" type="ORF">Pcaca03_15890</name>
    <name evidence="1" type="ORF">SOASR016_14510</name>
</gene>
<dbReference type="AlphaFoldDB" id="A0AAI9KYH9"/>
<reference evidence="1" key="1">
    <citation type="submission" date="2022-06" db="EMBL/GenBank/DDBJ databases">
        <title>Draft genome sequences of Pectobacterium carotovorum subsp. carotovorum str. NBRC12380.</title>
        <authorList>
            <person name="Wakabayashi Y."/>
            <person name="Kojima K."/>
        </authorList>
    </citation>
    <scope>NUCLEOTIDE SEQUENCE</scope>
    <source>
        <strain evidence="1">NBRC 12380</strain>
    </source>
</reference>
<dbReference type="Gene3D" id="1.10.530.10">
    <property type="match status" value="1"/>
</dbReference>
<evidence type="ECO:0000313" key="4">
    <source>
        <dbReference type="Proteomes" id="UP001165145"/>
    </source>
</evidence>
<organism evidence="2 4">
    <name type="scientific">Pectobacterium carotovorum subsp. carotovorum</name>
    <name type="common">Erwinia carotovora subsp. carotovora</name>
    <dbReference type="NCBI Taxonomy" id="555"/>
    <lineage>
        <taxon>Bacteria</taxon>
        <taxon>Pseudomonadati</taxon>
        <taxon>Pseudomonadota</taxon>
        <taxon>Gammaproteobacteria</taxon>
        <taxon>Enterobacterales</taxon>
        <taxon>Pectobacteriaceae</taxon>
        <taxon>Pectobacterium</taxon>
    </lineage>
</organism>
<reference evidence="2" key="2">
    <citation type="submission" date="2023-02" db="EMBL/GenBank/DDBJ databases">
        <title>Pectobacterium carotovorum subsp. carotovorum NBRC 12380.</title>
        <authorList>
            <person name="Ichikawa N."/>
            <person name="Sato H."/>
            <person name="Tonouchi N."/>
        </authorList>
    </citation>
    <scope>NUCLEOTIDE SEQUENCE</scope>
    <source>
        <strain evidence="2">NBRC 12380</strain>
    </source>
</reference>
<evidence type="ECO:0000313" key="3">
    <source>
        <dbReference type="Proteomes" id="UP001058167"/>
    </source>
</evidence>
<accession>A0AAI9KYH9</accession>
<dbReference type="EMBL" id="BSRL01000003">
    <property type="protein sequence ID" value="GLV69145.1"/>
    <property type="molecule type" value="Genomic_DNA"/>
</dbReference>
<protein>
    <submittedName>
        <fullName evidence="2">Uncharacterized protein</fullName>
    </submittedName>
</protein>
<dbReference type="RefSeq" id="WP_261866162.1">
    <property type="nucleotide sequence ID" value="NZ_BRLF01000003.1"/>
</dbReference>
<dbReference type="EMBL" id="BRLF01000003">
    <property type="protein sequence ID" value="GKX46699.1"/>
    <property type="molecule type" value="Genomic_DNA"/>
</dbReference>
<name>A0AAI9KYH9_PECCC</name>
<sequence length="235" mass="26624">MKNQFCNVNSTSSFPKWNGVDFALWQYLPDDEILLTGDPRLWAYKAAYLNYNRDKIKKYALRERIPILLLAGVAVAEVGGVPERTKSYGVLQVYQLLDLFKRSGNKKSNSTSVGSLAIQLRAAAETLGIDPDKLTSTQQLQLANCLLDDDFNISIVARHLKDLIVYDNRGITDTLNITDEQLILAASRYNRGIERKKEDFINSINAEIGYPLREYSSYGRVIIKRRSIINKILGM</sequence>
<evidence type="ECO:0000313" key="1">
    <source>
        <dbReference type="EMBL" id="GKX46699.1"/>
    </source>
</evidence>
<comment type="caution">
    <text evidence="2">The sequence shown here is derived from an EMBL/GenBank/DDBJ whole genome shotgun (WGS) entry which is preliminary data.</text>
</comment>
<keyword evidence="3" id="KW-1185">Reference proteome</keyword>